<comment type="caution">
    <text evidence="3">The sequence shown here is derived from an EMBL/GenBank/DDBJ whole genome shotgun (WGS) entry which is preliminary data.</text>
</comment>
<organism evidence="3 4">
    <name type="scientific">Exophiala sideris</name>
    <dbReference type="NCBI Taxonomy" id="1016849"/>
    <lineage>
        <taxon>Eukaryota</taxon>
        <taxon>Fungi</taxon>
        <taxon>Dikarya</taxon>
        <taxon>Ascomycota</taxon>
        <taxon>Pezizomycotina</taxon>
        <taxon>Eurotiomycetes</taxon>
        <taxon>Chaetothyriomycetidae</taxon>
        <taxon>Chaetothyriales</taxon>
        <taxon>Herpotrichiellaceae</taxon>
        <taxon>Exophiala</taxon>
    </lineage>
</organism>
<gene>
    <name evidence="3" type="ORF">LTR69_000597</name>
</gene>
<reference evidence="3 4" key="1">
    <citation type="submission" date="2023-08" db="EMBL/GenBank/DDBJ databases">
        <title>Black Yeasts Isolated from many extreme environments.</title>
        <authorList>
            <person name="Coleine C."/>
            <person name="Stajich J.E."/>
            <person name="Selbmann L."/>
        </authorList>
    </citation>
    <scope>NUCLEOTIDE SEQUENCE [LARGE SCALE GENOMIC DNA]</scope>
    <source>
        <strain evidence="3 4">CCFEE 6328</strain>
    </source>
</reference>
<proteinExistence type="predicted"/>
<evidence type="ECO:0000313" key="3">
    <source>
        <dbReference type="EMBL" id="KAK5068477.1"/>
    </source>
</evidence>
<dbReference type="EMBL" id="JAVRRF010000001">
    <property type="protein sequence ID" value="KAK5068477.1"/>
    <property type="molecule type" value="Genomic_DNA"/>
</dbReference>
<protein>
    <submittedName>
        <fullName evidence="3">Uncharacterized protein</fullName>
    </submittedName>
</protein>
<accession>A0ABR0JS24</accession>
<feature type="chain" id="PRO_5046222789" evidence="2">
    <location>
        <begin position="23"/>
        <end position="239"/>
    </location>
</feature>
<evidence type="ECO:0000256" key="1">
    <source>
        <dbReference type="SAM" id="MobiDB-lite"/>
    </source>
</evidence>
<feature type="region of interest" description="Disordered" evidence="1">
    <location>
        <begin position="51"/>
        <end position="72"/>
    </location>
</feature>
<keyword evidence="2" id="KW-0732">Signal</keyword>
<keyword evidence="4" id="KW-1185">Reference proteome</keyword>
<evidence type="ECO:0000256" key="2">
    <source>
        <dbReference type="SAM" id="SignalP"/>
    </source>
</evidence>
<evidence type="ECO:0000313" key="4">
    <source>
        <dbReference type="Proteomes" id="UP001345691"/>
    </source>
</evidence>
<dbReference type="Proteomes" id="UP001345691">
    <property type="component" value="Unassembled WGS sequence"/>
</dbReference>
<feature type="signal peptide" evidence="2">
    <location>
        <begin position="1"/>
        <end position="22"/>
    </location>
</feature>
<name>A0ABR0JS24_9EURO</name>
<sequence>MIFIPQLILATSLWLTSHLAQAYVVRIPQWALSAEETGTLIRQIHPHPLLPSARMNGKAENNEASSNDNSHKTNDELVVASEAENQLLSDLTNIIGQAGDDWTADSLAIYNAIADLHREVSTDASKINEVRTLALSSPMSAHGWQRLYTTCGSESGCQLIERLDRLHKVEVPRRIRTSLQVHATGICAGGPLMLRYSISTRKAAGLMGSWKETSIHGATGIAIGLGDSSIGDLTAIIEC</sequence>